<evidence type="ECO:0000256" key="7">
    <source>
        <dbReference type="ARBA" id="ARBA00023180"/>
    </source>
</evidence>
<keyword evidence="8" id="KW-0961">Cell wall biogenesis/degradation</keyword>
<dbReference type="CDD" id="cd02180">
    <property type="entry name" value="GH16_fungal_KRE6_glucanase"/>
    <property type="match status" value="1"/>
</dbReference>
<evidence type="ECO:0000313" key="12">
    <source>
        <dbReference type="EMBL" id="EWC43470.1"/>
    </source>
</evidence>
<dbReference type="GO" id="GO:0005886">
    <property type="term" value="C:plasma membrane"/>
    <property type="evidence" value="ECO:0007669"/>
    <property type="project" value="TreeGrafter"/>
</dbReference>
<reference evidence="12 13" key="1">
    <citation type="submission" date="2013-05" db="EMBL/GenBank/DDBJ databases">
        <title>Drechslerella stenobrocha genome reveals carnivorous origination and mechanical trapping mechanism of predatory fungi.</title>
        <authorList>
            <person name="Liu X."/>
            <person name="Zhang W."/>
            <person name="Liu K."/>
        </authorList>
    </citation>
    <scope>NUCLEOTIDE SEQUENCE [LARGE SCALE GENOMIC DNA]</scope>
    <source>
        <strain evidence="12 13">248</strain>
    </source>
</reference>
<feature type="region of interest" description="Disordered" evidence="9">
    <location>
        <begin position="194"/>
        <end position="221"/>
    </location>
</feature>
<protein>
    <recommendedName>
        <fullName evidence="11">GH16 domain-containing protein</fullName>
    </recommendedName>
</protein>
<keyword evidence="3 10" id="KW-0812">Transmembrane</keyword>
<evidence type="ECO:0000256" key="9">
    <source>
        <dbReference type="SAM" id="MobiDB-lite"/>
    </source>
</evidence>
<evidence type="ECO:0000256" key="2">
    <source>
        <dbReference type="ARBA" id="ARBA00010962"/>
    </source>
</evidence>
<dbReference type="SUPFAM" id="SSF49899">
    <property type="entry name" value="Concanavalin A-like lectins/glucanases"/>
    <property type="match status" value="1"/>
</dbReference>
<dbReference type="PANTHER" id="PTHR31361:SF1">
    <property type="entry name" value="BETA-GLUCAN SYNTHESIS-ASSOCIATED PROTEIN KRE6-RELATED"/>
    <property type="match status" value="1"/>
</dbReference>
<feature type="region of interest" description="Disordered" evidence="9">
    <location>
        <begin position="1"/>
        <end position="52"/>
    </location>
</feature>
<dbReference type="InterPro" id="IPR013320">
    <property type="entry name" value="ConA-like_dom_sf"/>
</dbReference>
<dbReference type="GO" id="GO:0005789">
    <property type="term" value="C:endoplasmic reticulum membrane"/>
    <property type="evidence" value="ECO:0007669"/>
    <property type="project" value="TreeGrafter"/>
</dbReference>
<dbReference type="GO" id="GO:0006078">
    <property type="term" value="P:(1-&gt;6)-beta-D-glucan biosynthetic process"/>
    <property type="evidence" value="ECO:0007669"/>
    <property type="project" value="TreeGrafter"/>
</dbReference>
<dbReference type="Gene3D" id="2.60.120.200">
    <property type="match status" value="1"/>
</dbReference>
<feature type="compositionally biased region" description="Low complexity" evidence="9">
    <location>
        <begin position="126"/>
        <end position="137"/>
    </location>
</feature>
<comment type="similarity">
    <text evidence="2">Belongs to the SKN1/KRE6 family.</text>
</comment>
<evidence type="ECO:0000256" key="8">
    <source>
        <dbReference type="ARBA" id="ARBA00023316"/>
    </source>
</evidence>
<evidence type="ECO:0000256" key="6">
    <source>
        <dbReference type="ARBA" id="ARBA00023136"/>
    </source>
</evidence>
<keyword evidence="5 10" id="KW-1133">Transmembrane helix</keyword>
<comment type="subcellular location">
    <subcellularLocation>
        <location evidence="1">Membrane</location>
        <topology evidence="1">Single-pass type II membrane protein</topology>
    </subcellularLocation>
</comment>
<evidence type="ECO:0000256" key="3">
    <source>
        <dbReference type="ARBA" id="ARBA00022692"/>
    </source>
</evidence>
<evidence type="ECO:0000256" key="10">
    <source>
        <dbReference type="SAM" id="Phobius"/>
    </source>
</evidence>
<dbReference type="GO" id="GO:0031505">
    <property type="term" value="P:fungal-type cell wall organization"/>
    <property type="evidence" value="ECO:0007669"/>
    <property type="project" value="TreeGrafter"/>
</dbReference>
<feature type="transmembrane region" description="Helical" evidence="10">
    <location>
        <begin position="297"/>
        <end position="320"/>
    </location>
</feature>
<evidence type="ECO:0000256" key="4">
    <source>
        <dbReference type="ARBA" id="ARBA00022968"/>
    </source>
</evidence>
<feature type="region of interest" description="Disordered" evidence="9">
    <location>
        <begin position="87"/>
        <end position="174"/>
    </location>
</feature>
<keyword evidence="4" id="KW-0735">Signal-anchor</keyword>
<dbReference type="HOGENOM" id="CLU_010811_4_2_1"/>
<dbReference type="GO" id="GO:0015926">
    <property type="term" value="F:glucosidase activity"/>
    <property type="evidence" value="ECO:0007669"/>
    <property type="project" value="TreeGrafter"/>
</dbReference>
<evidence type="ECO:0000256" key="1">
    <source>
        <dbReference type="ARBA" id="ARBA00004606"/>
    </source>
</evidence>
<keyword evidence="7" id="KW-0325">Glycoprotein</keyword>
<keyword evidence="13" id="KW-1185">Reference proteome</keyword>
<evidence type="ECO:0000259" key="11">
    <source>
        <dbReference type="PROSITE" id="PS51762"/>
    </source>
</evidence>
<dbReference type="PANTHER" id="PTHR31361">
    <property type="entry name" value="BETA-GLUCAN SYNTHESIS-ASSOCIATED PROTEIN KRE6-RELATED"/>
    <property type="match status" value="1"/>
</dbReference>
<sequence length="768" mass="83908">MERKHAPIGGYRYSFNGIDTPADKLEERPASFLDGLGSSTQPDPFHSDFGLGDFTLSLAQPAPARPAPVPVQPPAVPQSTWAKKALLMKKRASSHKTDSVVSYPHIPPKAHHSPYRPAVPSPLNPASSGSEGEGSASRSVHSSDGEHVDATQVSITSSSSSAADPPVRSNTIYSTDPIIPKASLMDLGREYDRYPARTPRNSVGSIYKTPSSTPPKRHSNPLLLEAPDQEVVIDASDSEKQLDLYPTGESFTKPMLANAEFPLYIDEAEADDYLHNPGEFDEKRSNHSLRGIGWRGLLSFFSFWLFVAGLLALFVILPVLTFTGYVNTPDDSDGESHNEPIVVQPWEYVSTTYRFPILGAIRTNMVDPTTPEYAKTRKATDGSTMKLVFSDEFNTDGRTFYEGDDQFWTAADLHYAATQDLEWYDPDAATTAAGTLRLKLDAWKNHDLNYRSGMLQSWNKLCFKGGVLEVSASLPAPGGKLGLWPGIWTLGNLARPGYLATSDGTWPYSYDECDIGITPNQSSPDGISFLPGQRLNSCTCKGEDHPNAGAGRGAPEIDALEASGAGALSLGVASQSTQIAPYDVFYVPDYDFVQIHNHSVTEMNTWCGGPFQQAISGVTSLNNKWYGGKEFQKYAFEYEPGKGTGHITWFVGDEPTFTVKGEATGPNGNVGTRHISQEPMSIILNLGVSNSWVYIDWPALEFPATMYIDYVRIYQPEGSEGITCDPPGYPTTGYINKHMNAYTNPNLTSWSSAGYEFPKNTLMNGCSK</sequence>
<dbReference type="EMBL" id="KI966461">
    <property type="protein sequence ID" value="EWC43470.1"/>
    <property type="molecule type" value="Genomic_DNA"/>
</dbReference>
<evidence type="ECO:0000313" key="13">
    <source>
        <dbReference type="Proteomes" id="UP000024837"/>
    </source>
</evidence>
<gene>
    <name evidence="12" type="ORF">DRE_07549</name>
</gene>
<proteinExistence type="inferred from homology"/>
<keyword evidence="6 10" id="KW-0472">Membrane</keyword>
<dbReference type="InterPro" id="IPR005629">
    <property type="entry name" value="Skn1/Kre6/Sbg1"/>
</dbReference>
<dbReference type="PROSITE" id="PS51762">
    <property type="entry name" value="GH16_2"/>
    <property type="match status" value="1"/>
</dbReference>
<name>W7I434_9PEZI</name>
<feature type="domain" description="GH16" evidence="11">
    <location>
        <begin position="360"/>
        <end position="719"/>
    </location>
</feature>
<dbReference type="OrthoDB" id="412647at2759"/>
<dbReference type="Proteomes" id="UP000024837">
    <property type="component" value="Unassembled WGS sequence"/>
</dbReference>
<evidence type="ECO:0000256" key="5">
    <source>
        <dbReference type="ARBA" id="ARBA00022989"/>
    </source>
</evidence>
<dbReference type="InterPro" id="IPR000757">
    <property type="entry name" value="Beta-glucanase-like"/>
</dbReference>
<feature type="compositionally biased region" description="Polar residues" evidence="9">
    <location>
        <begin position="199"/>
        <end position="211"/>
    </location>
</feature>
<organism evidence="12 13">
    <name type="scientific">Drechslerella stenobrocha 248</name>
    <dbReference type="NCBI Taxonomy" id="1043628"/>
    <lineage>
        <taxon>Eukaryota</taxon>
        <taxon>Fungi</taxon>
        <taxon>Dikarya</taxon>
        <taxon>Ascomycota</taxon>
        <taxon>Pezizomycotina</taxon>
        <taxon>Orbiliomycetes</taxon>
        <taxon>Orbiliales</taxon>
        <taxon>Orbiliaceae</taxon>
        <taxon>Drechslerella</taxon>
    </lineage>
</organism>
<dbReference type="Pfam" id="PF03935">
    <property type="entry name" value="SKN1_KRE6_Sbg1"/>
    <property type="match status" value="1"/>
</dbReference>
<dbReference type="AlphaFoldDB" id="W7I434"/>
<accession>W7I434</accession>